<evidence type="ECO:0000313" key="1">
    <source>
        <dbReference type="EMBL" id="KKS32572.1"/>
    </source>
</evidence>
<accession>A0A0G0Y770</accession>
<evidence type="ECO:0000313" key="2">
    <source>
        <dbReference type="Proteomes" id="UP000034160"/>
    </source>
</evidence>
<proteinExistence type="predicted"/>
<comment type="caution">
    <text evidence="1">The sequence shown here is derived from an EMBL/GenBank/DDBJ whole genome shotgun (WGS) entry which is preliminary data.</text>
</comment>
<organism evidence="1 2">
    <name type="scientific">Candidatus Amesbacteria bacterium GW2011_GWA2_42_12</name>
    <dbReference type="NCBI Taxonomy" id="1618356"/>
    <lineage>
        <taxon>Bacteria</taxon>
        <taxon>Candidatus Amesiibacteriota</taxon>
    </lineage>
</organism>
<name>A0A0G0Y770_9BACT</name>
<dbReference type="Proteomes" id="UP000034160">
    <property type="component" value="Unassembled WGS sequence"/>
</dbReference>
<dbReference type="AlphaFoldDB" id="A0A0G0Y770"/>
<gene>
    <name evidence="1" type="ORF">UU93_C0006G0051</name>
</gene>
<dbReference type="InterPro" id="IPR043519">
    <property type="entry name" value="NT_sf"/>
</dbReference>
<protein>
    <submittedName>
        <fullName evidence="1">Uncharacterized protein</fullName>
    </submittedName>
</protein>
<dbReference type="STRING" id="1618356.UU93_C0006G0051"/>
<sequence>MVEIYYRNPLGKTRRSDVGSIVLETGARVEWFWKIHPFLSQVLRDEGGKGNLVFTGSVAAGRAIVGSDIDIIDVIIPLINPIAEQESYCQMQQKIADELTETPYRLQFLPVTSLEKYQRLLRDQGTIFFE</sequence>
<reference evidence="1 2" key="1">
    <citation type="journal article" date="2015" name="Nature">
        <title>rRNA introns, odd ribosomes, and small enigmatic genomes across a large radiation of phyla.</title>
        <authorList>
            <person name="Brown C.T."/>
            <person name="Hug L.A."/>
            <person name="Thomas B.C."/>
            <person name="Sharon I."/>
            <person name="Castelle C.J."/>
            <person name="Singh A."/>
            <person name="Wilkins M.J."/>
            <person name="Williams K.H."/>
            <person name="Banfield J.F."/>
        </authorList>
    </citation>
    <scope>NUCLEOTIDE SEQUENCE [LARGE SCALE GENOMIC DNA]</scope>
</reference>
<dbReference type="SUPFAM" id="SSF81301">
    <property type="entry name" value="Nucleotidyltransferase"/>
    <property type="match status" value="1"/>
</dbReference>
<dbReference type="EMBL" id="LCCN01000006">
    <property type="protein sequence ID" value="KKS32572.1"/>
    <property type="molecule type" value="Genomic_DNA"/>
</dbReference>